<dbReference type="AlphaFoldDB" id="A0A844YC91"/>
<keyword evidence="1" id="KW-0732">Signal</keyword>
<dbReference type="PANTHER" id="PTHR34406:SF1">
    <property type="entry name" value="PROTEIN YCEI"/>
    <property type="match status" value="1"/>
</dbReference>
<sequence>MKKLLAALALAGAGTIGAVSIAAQDAPQLPGVVDASRVTAGTYALDPAHTLVSWRVNHFGFNDYIGLFGNISGTMELDPANIATSSFDLLIPIAEVTVASSGLKDHLLRAGKDGKAPDFFGPAPEPAKFVSTNVRQTGETSALVTGMLTMNGKTGPVAILVQFTGAGANPMSKAETIGFEGRAVIDRTQWGIDYAAPMVGKEVELHISAAFEKQ</sequence>
<evidence type="ECO:0000313" key="4">
    <source>
        <dbReference type="Proteomes" id="UP000445582"/>
    </source>
</evidence>
<comment type="caution">
    <text evidence="3">The sequence shown here is derived from an EMBL/GenBank/DDBJ whole genome shotgun (WGS) entry which is preliminary data.</text>
</comment>
<dbReference type="InterPro" id="IPR036761">
    <property type="entry name" value="TTHA0802/YceI-like_sf"/>
</dbReference>
<feature type="chain" id="PRO_5032723982" description="Lipid/polyisoprenoid-binding YceI-like domain-containing protein" evidence="1">
    <location>
        <begin position="19"/>
        <end position="214"/>
    </location>
</feature>
<dbReference type="Pfam" id="PF04264">
    <property type="entry name" value="YceI"/>
    <property type="match status" value="1"/>
</dbReference>
<feature type="signal peptide" evidence="1">
    <location>
        <begin position="1"/>
        <end position="18"/>
    </location>
</feature>
<reference evidence="3 4" key="1">
    <citation type="submission" date="2019-12" db="EMBL/GenBank/DDBJ databases">
        <title>Genomic-based taxomic classification of the family Erythrobacteraceae.</title>
        <authorList>
            <person name="Xu L."/>
        </authorList>
    </citation>
    <scope>NUCLEOTIDE SEQUENCE [LARGE SCALE GENOMIC DNA]</scope>
    <source>
        <strain evidence="3 4">MCCC 1A09965</strain>
    </source>
</reference>
<dbReference type="Gene3D" id="2.40.128.110">
    <property type="entry name" value="Lipid/polyisoprenoid-binding, YceI-like"/>
    <property type="match status" value="1"/>
</dbReference>
<dbReference type="InterPro" id="IPR007372">
    <property type="entry name" value="Lipid/polyisoprenoid-bd_YceI"/>
</dbReference>
<dbReference type="Proteomes" id="UP000445582">
    <property type="component" value="Unassembled WGS sequence"/>
</dbReference>
<dbReference type="EMBL" id="WTYN01000001">
    <property type="protein sequence ID" value="MXO61582.1"/>
    <property type="molecule type" value="Genomic_DNA"/>
</dbReference>
<dbReference type="SUPFAM" id="SSF101874">
    <property type="entry name" value="YceI-like"/>
    <property type="match status" value="1"/>
</dbReference>
<accession>A0A844YC91</accession>
<evidence type="ECO:0000259" key="2">
    <source>
        <dbReference type="SMART" id="SM00867"/>
    </source>
</evidence>
<dbReference type="PANTHER" id="PTHR34406">
    <property type="entry name" value="PROTEIN YCEI"/>
    <property type="match status" value="1"/>
</dbReference>
<dbReference type="OrthoDB" id="9811006at2"/>
<evidence type="ECO:0000256" key="1">
    <source>
        <dbReference type="SAM" id="SignalP"/>
    </source>
</evidence>
<evidence type="ECO:0000313" key="3">
    <source>
        <dbReference type="EMBL" id="MXO61582.1"/>
    </source>
</evidence>
<feature type="domain" description="Lipid/polyisoprenoid-binding YceI-like" evidence="2">
    <location>
        <begin position="42"/>
        <end position="212"/>
    </location>
</feature>
<protein>
    <recommendedName>
        <fullName evidence="2">Lipid/polyisoprenoid-binding YceI-like domain-containing protein</fullName>
    </recommendedName>
</protein>
<keyword evidence="4" id="KW-1185">Reference proteome</keyword>
<name>A0A844YC91_9SPHN</name>
<dbReference type="RefSeq" id="WP_160670120.1">
    <property type="nucleotide sequence ID" value="NZ_WTYN01000001.1"/>
</dbReference>
<dbReference type="SMART" id="SM00867">
    <property type="entry name" value="YceI"/>
    <property type="match status" value="1"/>
</dbReference>
<organism evidence="3 4">
    <name type="scientific">Qipengyuania oceanensis</name>
    <dbReference type="NCBI Taxonomy" id="1463597"/>
    <lineage>
        <taxon>Bacteria</taxon>
        <taxon>Pseudomonadati</taxon>
        <taxon>Pseudomonadota</taxon>
        <taxon>Alphaproteobacteria</taxon>
        <taxon>Sphingomonadales</taxon>
        <taxon>Erythrobacteraceae</taxon>
        <taxon>Qipengyuania</taxon>
    </lineage>
</organism>
<proteinExistence type="predicted"/>
<gene>
    <name evidence="3" type="ORF">GRI48_01025</name>
</gene>